<keyword evidence="2" id="KW-0479">Metal-binding</keyword>
<dbReference type="GO" id="GO:0005829">
    <property type="term" value="C:cytosol"/>
    <property type="evidence" value="ECO:0007669"/>
    <property type="project" value="TreeGrafter"/>
</dbReference>
<dbReference type="InterPro" id="IPR000086">
    <property type="entry name" value="NUDIX_hydrolase_dom"/>
</dbReference>
<dbReference type="PANTHER" id="PTHR42904">
    <property type="entry name" value="NUDIX HYDROLASE, NUDC SUBFAMILY"/>
    <property type="match status" value="1"/>
</dbReference>
<dbReference type="InterPro" id="IPR050241">
    <property type="entry name" value="NAD-cap_RNA_hydrolase_NudC"/>
</dbReference>
<evidence type="ECO:0000256" key="3">
    <source>
        <dbReference type="ARBA" id="ARBA00022801"/>
    </source>
</evidence>
<dbReference type="GO" id="GO:0035529">
    <property type="term" value="F:NADH pyrophosphatase activity"/>
    <property type="evidence" value="ECO:0007669"/>
    <property type="project" value="TreeGrafter"/>
</dbReference>
<feature type="domain" description="Nudix hydrolase" evidence="5">
    <location>
        <begin position="83"/>
        <end position="216"/>
    </location>
</feature>
<dbReference type="GO" id="GO:0006742">
    <property type="term" value="P:NADP+ catabolic process"/>
    <property type="evidence" value="ECO:0007669"/>
    <property type="project" value="TreeGrafter"/>
</dbReference>
<dbReference type="Proteomes" id="UP000462212">
    <property type="component" value="Unassembled WGS sequence"/>
</dbReference>
<dbReference type="Gene3D" id="3.90.79.10">
    <property type="entry name" value="Nucleoside Triphosphate Pyrophosphohydrolase"/>
    <property type="match status" value="1"/>
</dbReference>
<dbReference type="Pfam" id="PF00293">
    <property type="entry name" value="NUDIX"/>
    <property type="match status" value="1"/>
</dbReference>
<dbReference type="EMBL" id="QGMJ01000535">
    <property type="protein sequence ID" value="TVY35328.1"/>
    <property type="molecule type" value="Genomic_DNA"/>
</dbReference>
<dbReference type="GO" id="GO:0019677">
    <property type="term" value="P:NAD+ catabolic process"/>
    <property type="evidence" value="ECO:0007669"/>
    <property type="project" value="TreeGrafter"/>
</dbReference>
<name>A0A8H8RJ87_9HELO</name>
<evidence type="ECO:0000256" key="2">
    <source>
        <dbReference type="ARBA" id="ARBA00022723"/>
    </source>
</evidence>
<gene>
    <name evidence="6" type="primary">NUDT17</name>
    <name evidence="6" type="ORF">LSUB1_G006503</name>
</gene>
<dbReference type="PROSITE" id="PS51462">
    <property type="entry name" value="NUDIX"/>
    <property type="match status" value="1"/>
</dbReference>
<dbReference type="GO" id="GO:0046872">
    <property type="term" value="F:metal ion binding"/>
    <property type="evidence" value="ECO:0007669"/>
    <property type="project" value="UniProtKB-KW"/>
</dbReference>
<dbReference type="GO" id="GO:0005777">
    <property type="term" value="C:peroxisome"/>
    <property type="evidence" value="ECO:0007669"/>
    <property type="project" value="TreeGrafter"/>
</dbReference>
<evidence type="ECO:0000259" key="5">
    <source>
        <dbReference type="PROSITE" id="PS51462"/>
    </source>
</evidence>
<dbReference type="AlphaFoldDB" id="A0A8H8RJ87"/>
<dbReference type="PANTHER" id="PTHR42904:SF1">
    <property type="entry name" value="NUCLEOSIDE DIPHOSPHATE-LINKED MOIETY X MOTIF 17"/>
    <property type="match status" value="1"/>
</dbReference>
<dbReference type="CDD" id="cd02883">
    <property type="entry name" value="NUDIX_Hydrolase"/>
    <property type="match status" value="1"/>
</dbReference>
<organism evidence="6 7">
    <name type="scientific">Lachnellula subtilissima</name>
    <dbReference type="NCBI Taxonomy" id="602034"/>
    <lineage>
        <taxon>Eukaryota</taxon>
        <taxon>Fungi</taxon>
        <taxon>Dikarya</taxon>
        <taxon>Ascomycota</taxon>
        <taxon>Pezizomycotina</taxon>
        <taxon>Leotiomycetes</taxon>
        <taxon>Helotiales</taxon>
        <taxon>Lachnaceae</taxon>
        <taxon>Lachnellula</taxon>
    </lineage>
</organism>
<dbReference type="InterPro" id="IPR015797">
    <property type="entry name" value="NUDIX_hydrolase-like_dom_sf"/>
</dbReference>
<dbReference type="InterPro" id="IPR020084">
    <property type="entry name" value="NUDIX_hydrolase_CS"/>
</dbReference>
<keyword evidence="3" id="KW-0378">Hydrolase</keyword>
<accession>A0A8H8RJ87</accession>
<proteinExistence type="predicted"/>
<evidence type="ECO:0000256" key="1">
    <source>
        <dbReference type="ARBA" id="ARBA00001946"/>
    </source>
</evidence>
<reference evidence="6 7" key="1">
    <citation type="submission" date="2018-05" db="EMBL/GenBank/DDBJ databases">
        <title>Genome sequencing and assembly of the regulated plant pathogen Lachnellula willkommii and related sister species for the development of diagnostic species identification markers.</title>
        <authorList>
            <person name="Giroux E."/>
            <person name="Bilodeau G."/>
        </authorList>
    </citation>
    <scope>NUCLEOTIDE SEQUENCE [LARGE SCALE GENOMIC DNA]</scope>
    <source>
        <strain evidence="6 7">CBS 197.66</strain>
    </source>
</reference>
<evidence type="ECO:0000313" key="7">
    <source>
        <dbReference type="Proteomes" id="UP000462212"/>
    </source>
</evidence>
<evidence type="ECO:0000313" key="6">
    <source>
        <dbReference type="EMBL" id="TVY35328.1"/>
    </source>
</evidence>
<keyword evidence="4" id="KW-0460">Magnesium</keyword>
<dbReference type="PROSITE" id="PS00893">
    <property type="entry name" value="NUDIX_BOX"/>
    <property type="match status" value="1"/>
</dbReference>
<comment type="cofactor">
    <cofactor evidence="1">
        <name>Mg(2+)</name>
        <dbReference type="ChEBI" id="CHEBI:18420"/>
    </cofactor>
</comment>
<comment type="caution">
    <text evidence="6">The sequence shown here is derived from an EMBL/GenBank/DDBJ whole genome shotgun (WGS) entry which is preliminary data.</text>
</comment>
<evidence type="ECO:0000256" key="4">
    <source>
        <dbReference type="ARBA" id="ARBA00022842"/>
    </source>
</evidence>
<dbReference type="SUPFAM" id="SSF55811">
    <property type="entry name" value="Nudix"/>
    <property type="match status" value="1"/>
</dbReference>
<protein>
    <submittedName>
        <fullName evidence="6">Nucleoside diphosphate-linked moiety X motif 17</fullName>
    </submittedName>
</protein>
<keyword evidence="7" id="KW-1185">Reference proteome</keyword>
<dbReference type="OrthoDB" id="276276at2759"/>
<sequence length="244" mass="27363">MYSDVQISMQLRSLHVTCSNLFAIMRAHVAVEPFHIHPPLFLSQRISMAPKPPPGTLSSFIASPTLFPFNVQVKDYLNSHPSKHHIVAAALVFSPYNPTHVLIVQRSATDYVPNLWEIPGGSCDPDESILAGAIRELWEESGLIATKVLRQVGESYEWVEEATVWCKFSFEVEVEGLEVTLDKEEHQAFHWITEDECRKGEVVRDGRRTEIKWANESQVAVILEGFRLRAAAQLTSQASPSLAA</sequence>